<dbReference type="PANTHER" id="PTHR42703:SF1">
    <property type="entry name" value="NA(+)_H(+) ANTIPORTER SUBUNIT D1"/>
    <property type="match status" value="1"/>
</dbReference>
<feature type="transmembrane region" description="Helical" evidence="8">
    <location>
        <begin position="212"/>
        <end position="237"/>
    </location>
</feature>
<feature type="transmembrane region" description="Helical" evidence="8">
    <location>
        <begin position="445"/>
        <end position="469"/>
    </location>
</feature>
<protein>
    <submittedName>
        <fullName evidence="10">Monovalent cation/H+ antiporter subunit D</fullName>
    </submittedName>
</protein>
<keyword evidence="5 8" id="KW-1133">Transmembrane helix</keyword>
<feature type="transmembrane region" description="Helical" evidence="8">
    <location>
        <begin position="170"/>
        <end position="192"/>
    </location>
</feature>
<evidence type="ECO:0000256" key="6">
    <source>
        <dbReference type="ARBA" id="ARBA00023136"/>
    </source>
</evidence>
<feature type="transmembrane region" description="Helical" evidence="8">
    <location>
        <begin position="335"/>
        <end position="356"/>
    </location>
</feature>
<reference evidence="10" key="1">
    <citation type="submission" date="2014-07" db="EMBL/GenBank/DDBJ databases">
        <authorList>
            <person name="Urmite Genomes Urmite Genomes"/>
        </authorList>
    </citation>
    <scope>NUCLEOTIDE SEQUENCE</scope>
    <source>
        <strain evidence="10">12M76_air</strain>
    </source>
</reference>
<dbReference type="InterPro" id="IPR001750">
    <property type="entry name" value="ND/Mrp_TM"/>
</dbReference>
<evidence type="ECO:0000313" key="10">
    <source>
        <dbReference type="EMBL" id="CEA03278.1"/>
    </source>
</evidence>
<feature type="transmembrane region" description="Helical" evidence="8">
    <location>
        <begin position="35"/>
        <end position="55"/>
    </location>
</feature>
<dbReference type="PANTHER" id="PTHR42703">
    <property type="entry name" value="NADH DEHYDROGENASE"/>
    <property type="match status" value="1"/>
</dbReference>
<comment type="subcellular location">
    <subcellularLocation>
        <location evidence="1">Cell membrane</location>
        <topology evidence="1">Multi-pass membrane protein</topology>
    </subcellularLocation>
    <subcellularLocation>
        <location evidence="7">Membrane</location>
        <topology evidence="7">Multi-pass membrane protein</topology>
    </subcellularLocation>
</comment>
<feature type="transmembrane region" description="Helical" evidence="8">
    <location>
        <begin position="139"/>
        <end position="158"/>
    </location>
</feature>
<dbReference type="EMBL" id="LM997413">
    <property type="protein sequence ID" value="CEA03278.1"/>
    <property type="molecule type" value="Genomic_DNA"/>
</dbReference>
<dbReference type="Pfam" id="PF00361">
    <property type="entry name" value="Proton_antipo_M"/>
    <property type="match status" value="1"/>
</dbReference>
<feature type="transmembrane region" description="Helical" evidence="8">
    <location>
        <begin position="249"/>
        <end position="269"/>
    </location>
</feature>
<dbReference type="AlphaFoldDB" id="A0A078M761"/>
<sequence length="546" mass="58013">MRFWADQLILLPILLPLLCAALLVLFNGRRQQLKFAINLTGTLALLVTALVLFWFTDSEVWPDGVGAYLAANWAAPFGIVLVVDRLAALMLTLCAVIATAALVFSYRRWSRSGVHFHSLFQFLLAGINGAFITGDLFNLFVFFEIMLAASYGLLLLGLQPNRIRASMQYVVINLVASSFFLIGVALIYAAAGTLNMADLAMRVGGLDESQRLLLEVGAAILAIAFLTKSAMWPLGFWLPTTYAAAAPPVAAMLVLMTKVGIYVLLRLWLLVFAGEAASFQALSGTALVVGGLLTLAFGTIGLLGSQELGRMAGFAAIISSGTLLAAIGYGEPKVVSAALFYLLSSTLAVAAFVLLMELIERIRKPSAAMLALTMEAFAIDNDPEESAGVIIPAAMAFLGLCFVACALIIAGLPPLSGFVAKFSLFHALLNPAGLFVDNLYTAGPLAWTMLTLIILSGLAAIISLMRFGVRTFWSIDATAPRLQLTEAMPVSILLLLCISMTVLAGPVSGYLERTSAALHEPTQYIDRVLSITPVPGVVGATGGVEP</sequence>
<evidence type="ECO:0000256" key="7">
    <source>
        <dbReference type="RuleBase" id="RU000320"/>
    </source>
</evidence>
<name>A0A078M761_9PSED</name>
<accession>A0A078M761</accession>
<evidence type="ECO:0000256" key="4">
    <source>
        <dbReference type="ARBA" id="ARBA00022692"/>
    </source>
</evidence>
<evidence type="ECO:0000259" key="9">
    <source>
        <dbReference type="Pfam" id="PF00361"/>
    </source>
</evidence>
<proteinExistence type="inferred from homology"/>
<dbReference type="GO" id="GO:0005886">
    <property type="term" value="C:plasma membrane"/>
    <property type="evidence" value="ECO:0007669"/>
    <property type="project" value="UniProtKB-SubCell"/>
</dbReference>
<dbReference type="RefSeq" id="WP_044498666.1">
    <property type="nucleotide sequence ID" value="NZ_LK391969.1"/>
</dbReference>
<dbReference type="EMBL" id="LK391969">
    <property type="protein sequence ID" value="CEF26137.1"/>
    <property type="molecule type" value="Genomic_DNA"/>
</dbReference>
<evidence type="ECO:0000256" key="3">
    <source>
        <dbReference type="ARBA" id="ARBA00022475"/>
    </source>
</evidence>
<keyword evidence="6 8" id="KW-0472">Membrane</keyword>
<evidence type="ECO:0000256" key="2">
    <source>
        <dbReference type="ARBA" id="ARBA00005346"/>
    </source>
</evidence>
<feature type="transmembrane region" description="Helical" evidence="8">
    <location>
        <begin position="6"/>
        <end position="26"/>
    </location>
</feature>
<evidence type="ECO:0000256" key="1">
    <source>
        <dbReference type="ARBA" id="ARBA00004651"/>
    </source>
</evidence>
<feature type="transmembrane region" description="Helical" evidence="8">
    <location>
        <begin position="75"/>
        <end position="104"/>
    </location>
</feature>
<dbReference type="PATRIC" id="fig|1461581.3.peg.1041"/>
<dbReference type="InterPro" id="IPR050586">
    <property type="entry name" value="CPA3_Na-H_Antiporter_D"/>
</dbReference>
<dbReference type="NCBIfam" id="NF009309">
    <property type="entry name" value="PRK12666.1"/>
    <property type="match status" value="1"/>
</dbReference>
<comment type="similarity">
    <text evidence="2">Belongs to the CPA3 antiporters (TC 2.A.63) subunit D family.</text>
</comment>
<keyword evidence="3" id="KW-1003">Cell membrane</keyword>
<feature type="domain" description="NADH:quinone oxidoreductase/Mrp antiporter transmembrane" evidence="9">
    <location>
        <begin position="134"/>
        <end position="430"/>
    </location>
</feature>
<organism evidence="10">
    <name type="scientific">Pseudomonas saudimassiliensis</name>
    <dbReference type="NCBI Taxonomy" id="1461581"/>
    <lineage>
        <taxon>Bacteria</taxon>
        <taxon>Pseudomonadati</taxon>
        <taxon>Pseudomonadota</taxon>
        <taxon>Gammaproteobacteria</taxon>
        <taxon>Pseudomonadales</taxon>
        <taxon>Pseudomonadaceae</taxon>
        <taxon>Pseudomonas</taxon>
    </lineage>
</organism>
<feature type="transmembrane region" description="Helical" evidence="8">
    <location>
        <begin position="389"/>
        <end position="412"/>
    </location>
</feature>
<gene>
    <name evidence="10" type="ORF">BN1049_01063</name>
</gene>
<feature type="transmembrane region" description="Helical" evidence="8">
    <location>
        <begin position="490"/>
        <end position="511"/>
    </location>
</feature>
<feature type="transmembrane region" description="Helical" evidence="8">
    <location>
        <begin position="116"/>
        <end position="133"/>
    </location>
</feature>
<feature type="transmembrane region" description="Helical" evidence="8">
    <location>
        <begin position="311"/>
        <end position="329"/>
    </location>
</feature>
<feature type="transmembrane region" description="Helical" evidence="8">
    <location>
        <begin position="281"/>
        <end position="304"/>
    </location>
</feature>
<keyword evidence="4 7" id="KW-0812">Transmembrane</keyword>
<evidence type="ECO:0000256" key="5">
    <source>
        <dbReference type="ARBA" id="ARBA00022989"/>
    </source>
</evidence>
<dbReference type="OrthoDB" id="9768329at2"/>
<evidence type="ECO:0000256" key="8">
    <source>
        <dbReference type="SAM" id="Phobius"/>
    </source>
</evidence>